<sequence>MTFDIVGSLTEAERAAIFEVEPEDIRVDDQFDTTPHFIKLLSPDVKRGFDAIWMNVELSTRTKYKKLTEYAEENFNEEQMKGFNVWMSDILKARKELDKRISKLSSKAKEIYEKLMKIRGDESNILRSITPEVSNELHGLI</sequence>
<accession>A0A0R3PWI7</accession>
<proteinExistence type="predicted"/>
<name>A0A0R3PWI7_ANGCS</name>
<gene>
    <name evidence="1" type="ORF">ACOC_LOCUS10524</name>
</gene>
<organism evidence="3">
    <name type="scientific">Angiostrongylus costaricensis</name>
    <name type="common">Nematode worm</name>
    <dbReference type="NCBI Taxonomy" id="334426"/>
    <lineage>
        <taxon>Eukaryota</taxon>
        <taxon>Metazoa</taxon>
        <taxon>Ecdysozoa</taxon>
        <taxon>Nematoda</taxon>
        <taxon>Chromadorea</taxon>
        <taxon>Rhabditida</taxon>
        <taxon>Rhabditina</taxon>
        <taxon>Rhabditomorpha</taxon>
        <taxon>Strongyloidea</taxon>
        <taxon>Metastrongylidae</taxon>
        <taxon>Angiostrongylus</taxon>
    </lineage>
</organism>
<evidence type="ECO:0000313" key="2">
    <source>
        <dbReference type="Proteomes" id="UP000267027"/>
    </source>
</evidence>
<reference evidence="1 2" key="2">
    <citation type="submission" date="2018-11" db="EMBL/GenBank/DDBJ databases">
        <authorList>
            <consortium name="Pathogen Informatics"/>
        </authorList>
    </citation>
    <scope>NUCLEOTIDE SEQUENCE [LARGE SCALE GENOMIC DNA]</scope>
    <source>
        <strain evidence="1 2">Costa Rica</strain>
    </source>
</reference>
<evidence type="ECO:0000313" key="3">
    <source>
        <dbReference type="WBParaSite" id="ACOC_0001052301-mRNA-1"/>
    </source>
</evidence>
<dbReference type="OrthoDB" id="5866946at2759"/>
<evidence type="ECO:0000313" key="1">
    <source>
        <dbReference type="EMBL" id="VDM62109.1"/>
    </source>
</evidence>
<keyword evidence="2" id="KW-1185">Reference proteome</keyword>
<reference evidence="3" key="1">
    <citation type="submission" date="2017-02" db="UniProtKB">
        <authorList>
            <consortium name="WormBaseParasite"/>
        </authorList>
    </citation>
    <scope>IDENTIFICATION</scope>
</reference>
<dbReference type="Proteomes" id="UP000267027">
    <property type="component" value="Unassembled WGS sequence"/>
</dbReference>
<dbReference type="AlphaFoldDB" id="A0A0R3PWI7"/>
<dbReference type="EMBL" id="UYYA01004491">
    <property type="protein sequence ID" value="VDM62109.1"/>
    <property type="molecule type" value="Genomic_DNA"/>
</dbReference>
<protein>
    <submittedName>
        <fullName evidence="3">DUF148 domain-containing protein</fullName>
    </submittedName>
</protein>
<dbReference type="WBParaSite" id="ACOC_0001052301-mRNA-1">
    <property type="protein sequence ID" value="ACOC_0001052301-mRNA-1"/>
    <property type="gene ID" value="ACOC_0001052301"/>
</dbReference>